<accession>A0A0F9G005</accession>
<proteinExistence type="predicted"/>
<sequence length="129" mass="14310">MDDYPKIQKRARKINESIPGFSFVDPGIEKKKKVVLAMEQELKGKNIQLQTCCEKKIINVLPASSAITQSACIPNDLLVKIFGGRLSLKKDTGQRIKDGCGCMVSVDIGSYHLQPCHHNCLFCYANPSI</sequence>
<reference evidence="1" key="1">
    <citation type="journal article" date="2015" name="Nature">
        <title>Complex archaea that bridge the gap between prokaryotes and eukaryotes.</title>
        <authorList>
            <person name="Spang A."/>
            <person name="Saw J.H."/>
            <person name="Jorgensen S.L."/>
            <person name="Zaremba-Niedzwiedzka K."/>
            <person name="Martijn J."/>
            <person name="Lind A.E."/>
            <person name="van Eijk R."/>
            <person name="Schleper C."/>
            <person name="Guy L."/>
            <person name="Ettema T.J."/>
        </authorList>
    </citation>
    <scope>NUCLEOTIDE SEQUENCE</scope>
</reference>
<dbReference type="Pfam" id="PF08902">
    <property type="entry name" value="DUF1848"/>
    <property type="match status" value="1"/>
</dbReference>
<evidence type="ECO:0000313" key="1">
    <source>
        <dbReference type="EMBL" id="KKL91903.1"/>
    </source>
</evidence>
<name>A0A0F9G005_9ZZZZ</name>
<dbReference type="AlphaFoldDB" id="A0A0F9G005"/>
<protein>
    <submittedName>
        <fullName evidence="1">Uncharacterized protein</fullName>
    </submittedName>
</protein>
<organism evidence="1">
    <name type="scientific">marine sediment metagenome</name>
    <dbReference type="NCBI Taxonomy" id="412755"/>
    <lineage>
        <taxon>unclassified sequences</taxon>
        <taxon>metagenomes</taxon>
        <taxon>ecological metagenomes</taxon>
    </lineage>
</organism>
<dbReference type="EMBL" id="LAZR01019611">
    <property type="protein sequence ID" value="KKL91903.1"/>
    <property type="molecule type" value="Genomic_DNA"/>
</dbReference>
<comment type="caution">
    <text evidence="1">The sequence shown here is derived from an EMBL/GenBank/DDBJ whole genome shotgun (WGS) entry which is preliminary data.</text>
</comment>
<gene>
    <name evidence="1" type="ORF">LCGC14_1890030</name>
</gene>
<dbReference type="InterPro" id="IPR014998">
    <property type="entry name" value="DUF1848"/>
</dbReference>